<evidence type="ECO:0000256" key="1">
    <source>
        <dbReference type="SAM" id="MobiDB-lite"/>
    </source>
</evidence>
<keyword evidence="3" id="KW-1185">Reference proteome</keyword>
<sequence>MLSFFKEAVDMDSVTNTMLRFMHSYEAYRVPKGTKVKNSRGEETVLSEDEDVLVLTEKATNQMRKDKDEYAKQLEINANMAQEKTNLEANKKDAQDKAKIMAVFRSMANGDMVPASDERKLMEFDDKMYQAAKALQFLSRQNKERIKKKASEWDEDEELAHEEKMRELEKNQREARDTIGPNLNEFSDKQRRNIVEIPSDNIDFANMRTVQFESSFEGILMDFSI</sequence>
<dbReference type="EMBL" id="FOGW01000004">
    <property type="protein sequence ID" value="SER47446.1"/>
    <property type="molecule type" value="Genomic_DNA"/>
</dbReference>
<accession>A0A1H9PGM7</accession>
<name>A0A1H9PGM7_9FIRM</name>
<dbReference type="Proteomes" id="UP000182471">
    <property type="component" value="Unassembled WGS sequence"/>
</dbReference>
<feature type="compositionally biased region" description="Basic and acidic residues" evidence="1">
    <location>
        <begin position="167"/>
        <end position="177"/>
    </location>
</feature>
<feature type="region of interest" description="Disordered" evidence="1">
    <location>
        <begin position="167"/>
        <end position="191"/>
    </location>
</feature>
<gene>
    <name evidence="2" type="ORF">SAMN02910429_00261</name>
</gene>
<dbReference type="AlphaFoldDB" id="A0A1H9PGM7"/>
<protein>
    <submittedName>
        <fullName evidence="2">Uncharacterized protein</fullName>
    </submittedName>
</protein>
<reference evidence="3" key="1">
    <citation type="submission" date="2016-10" db="EMBL/GenBank/DDBJ databases">
        <authorList>
            <person name="Varghese N."/>
            <person name="Submissions S."/>
        </authorList>
    </citation>
    <scope>NUCLEOTIDE SEQUENCE [LARGE SCALE GENOMIC DNA]</scope>
    <source>
        <strain evidence="3">S1b</strain>
    </source>
</reference>
<proteinExistence type="predicted"/>
<evidence type="ECO:0000313" key="3">
    <source>
        <dbReference type="Proteomes" id="UP000182471"/>
    </source>
</evidence>
<organism evidence="2 3">
    <name type="scientific">Lachnobacterium bovis</name>
    <dbReference type="NCBI Taxonomy" id="140626"/>
    <lineage>
        <taxon>Bacteria</taxon>
        <taxon>Bacillati</taxon>
        <taxon>Bacillota</taxon>
        <taxon>Clostridia</taxon>
        <taxon>Lachnospirales</taxon>
        <taxon>Lachnospiraceae</taxon>
        <taxon>Lachnobacterium</taxon>
    </lineage>
</organism>
<evidence type="ECO:0000313" key="2">
    <source>
        <dbReference type="EMBL" id="SER47446.1"/>
    </source>
</evidence>